<protein>
    <recommendedName>
        <fullName evidence="2">UBA domain-containing protein</fullName>
    </recommendedName>
</protein>
<feature type="region of interest" description="Disordered" evidence="1">
    <location>
        <begin position="25"/>
        <end position="108"/>
    </location>
</feature>
<dbReference type="SUPFAM" id="SSF46934">
    <property type="entry name" value="UBA-like"/>
    <property type="match status" value="1"/>
</dbReference>
<evidence type="ECO:0000313" key="4">
    <source>
        <dbReference type="Proteomes" id="UP001165085"/>
    </source>
</evidence>
<dbReference type="Pfam" id="PF00627">
    <property type="entry name" value="UBA"/>
    <property type="match status" value="1"/>
</dbReference>
<dbReference type="SMART" id="SM00165">
    <property type="entry name" value="UBA"/>
    <property type="match status" value="1"/>
</dbReference>
<feature type="compositionally biased region" description="Polar residues" evidence="1">
    <location>
        <begin position="28"/>
        <end position="45"/>
    </location>
</feature>
<reference evidence="4" key="1">
    <citation type="journal article" date="2023" name="Commun. Biol.">
        <title>Genome analysis of Parmales, the sister group of diatoms, reveals the evolutionary specialization of diatoms from phago-mixotrophs to photoautotrophs.</title>
        <authorList>
            <person name="Ban H."/>
            <person name="Sato S."/>
            <person name="Yoshikawa S."/>
            <person name="Yamada K."/>
            <person name="Nakamura Y."/>
            <person name="Ichinomiya M."/>
            <person name="Sato N."/>
            <person name="Blanc-Mathieu R."/>
            <person name="Endo H."/>
            <person name="Kuwata A."/>
            <person name="Ogata H."/>
        </authorList>
    </citation>
    <scope>NUCLEOTIDE SEQUENCE [LARGE SCALE GENOMIC DNA]</scope>
    <source>
        <strain evidence="4">NIES 3701</strain>
    </source>
</reference>
<comment type="caution">
    <text evidence="3">The sequence shown here is derived from an EMBL/GenBank/DDBJ whole genome shotgun (WGS) entry which is preliminary data.</text>
</comment>
<organism evidence="3 4">
    <name type="scientific">Triparma strigata</name>
    <dbReference type="NCBI Taxonomy" id="1606541"/>
    <lineage>
        <taxon>Eukaryota</taxon>
        <taxon>Sar</taxon>
        <taxon>Stramenopiles</taxon>
        <taxon>Ochrophyta</taxon>
        <taxon>Bolidophyceae</taxon>
        <taxon>Parmales</taxon>
        <taxon>Triparmaceae</taxon>
        <taxon>Triparma</taxon>
    </lineage>
</organism>
<dbReference type="InterPro" id="IPR009060">
    <property type="entry name" value="UBA-like_sf"/>
</dbReference>
<sequence>MTKIAWRWKAGGSQVSGQRKKLLRTLRPSGNASSPTASRFGNRQSMLPREGQRRSLPGQFSDMRGVPSNQFSWVHDSSVPLEQRVTPTRPARSQSEETPPHNNLPTIERFSTPQGVLVSTDRTDDELVPVVQGSLIESPALPPLNTNSPSQAMASMLNDTRLEPSIWLSLASSVEERPQVKGWYIADSDQVDFDSEYTVKWTRLSSQDLIEDAFLSPTSKSVMVFGQAEQDDMKIDFSRFYAKSRNGTFRRPVLRVANAAEPGYPRLASGGVWEFNYENSDNSVSDWSQFDRSDCELFDLCAQAGRASCVIYDGNSAIAVNIFNGTDGQEDMSWSNVLWNAGCGGIEKSKGYIRRREMGDDEEGDDERKMPGTSAILAQVARPTNNTNTTQLIAEARTIGANNDETETDMSGMVLRLKEMGFDEALAVQSLFDNRGDLDRALESLLAKT</sequence>
<dbReference type="EMBL" id="BRXY01000230">
    <property type="protein sequence ID" value="GMH79090.1"/>
    <property type="molecule type" value="Genomic_DNA"/>
</dbReference>
<dbReference type="InterPro" id="IPR015940">
    <property type="entry name" value="UBA"/>
</dbReference>
<name>A0A9W7B3U3_9STRA</name>
<gene>
    <name evidence="3" type="ORF">TrST_g1196</name>
</gene>
<dbReference type="AlphaFoldDB" id="A0A9W7B3U3"/>
<evidence type="ECO:0000256" key="1">
    <source>
        <dbReference type="SAM" id="MobiDB-lite"/>
    </source>
</evidence>
<evidence type="ECO:0000313" key="3">
    <source>
        <dbReference type="EMBL" id="GMH79090.1"/>
    </source>
</evidence>
<dbReference type="OrthoDB" id="194493at2759"/>
<proteinExistence type="predicted"/>
<dbReference type="CDD" id="cd14270">
    <property type="entry name" value="UBA"/>
    <property type="match status" value="1"/>
</dbReference>
<dbReference type="Proteomes" id="UP001165085">
    <property type="component" value="Unassembled WGS sequence"/>
</dbReference>
<dbReference type="Gene3D" id="1.10.8.10">
    <property type="entry name" value="DNA helicase RuvA subunit, C-terminal domain"/>
    <property type="match status" value="1"/>
</dbReference>
<feature type="domain" description="UBA" evidence="2">
    <location>
        <begin position="402"/>
        <end position="448"/>
    </location>
</feature>
<keyword evidence="4" id="KW-1185">Reference proteome</keyword>
<dbReference type="PROSITE" id="PS50030">
    <property type="entry name" value="UBA"/>
    <property type="match status" value="1"/>
</dbReference>
<evidence type="ECO:0000259" key="2">
    <source>
        <dbReference type="PROSITE" id="PS50030"/>
    </source>
</evidence>
<accession>A0A9W7B3U3</accession>